<dbReference type="AlphaFoldDB" id="A0A9N7UKV9"/>
<feature type="region of interest" description="Disordered" evidence="1">
    <location>
        <begin position="172"/>
        <end position="192"/>
    </location>
</feature>
<comment type="caution">
    <text evidence="2">The sequence shown here is derived from an EMBL/GenBank/DDBJ whole genome shotgun (WGS) entry which is preliminary data.</text>
</comment>
<evidence type="ECO:0000256" key="1">
    <source>
        <dbReference type="SAM" id="MobiDB-lite"/>
    </source>
</evidence>
<keyword evidence="3" id="KW-1185">Reference proteome</keyword>
<evidence type="ECO:0000313" key="2">
    <source>
        <dbReference type="EMBL" id="CAB1432550.1"/>
    </source>
</evidence>
<evidence type="ECO:0000313" key="3">
    <source>
        <dbReference type="Proteomes" id="UP001153269"/>
    </source>
</evidence>
<gene>
    <name evidence="2" type="ORF">PLEPLA_LOCUS20632</name>
</gene>
<sequence>MNNRGSQVWFPGPHWDQVRLACVTLQEWGGSHRGALLSGWPSDVCGGGGVRGGRGRPGMVHGVIRFLHHCGQRWGIVGERVLISRCQGLSAPVMFTPQVCWLLADCSAKASSYQANREPTGSGNRNPPIARCYRLSPPHTLSPQSLLVAFSASRRLILPHLAFRRETAPPLSIHRSGMRSESSLNRPDQDGA</sequence>
<organism evidence="2 3">
    <name type="scientific">Pleuronectes platessa</name>
    <name type="common">European plaice</name>
    <dbReference type="NCBI Taxonomy" id="8262"/>
    <lineage>
        <taxon>Eukaryota</taxon>
        <taxon>Metazoa</taxon>
        <taxon>Chordata</taxon>
        <taxon>Craniata</taxon>
        <taxon>Vertebrata</taxon>
        <taxon>Euteleostomi</taxon>
        <taxon>Actinopterygii</taxon>
        <taxon>Neopterygii</taxon>
        <taxon>Teleostei</taxon>
        <taxon>Neoteleostei</taxon>
        <taxon>Acanthomorphata</taxon>
        <taxon>Carangaria</taxon>
        <taxon>Pleuronectiformes</taxon>
        <taxon>Pleuronectoidei</taxon>
        <taxon>Pleuronectidae</taxon>
        <taxon>Pleuronectes</taxon>
    </lineage>
</organism>
<dbReference type="EMBL" id="CADEAL010001447">
    <property type="protein sequence ID" value="CAB1432550.1"/>
    <property type="molecule type" value="Genomic_DNA"/>
</dbReference>
<dbReference type="Proteomes" id="UP001153269">
    <property type="component" value="Unassembled WGS sequence"/>
</dbReference>
<proteinExistence type="predicted"/>
<reference evidence="2" key="1">
    <citation type="submission" date="2020-03" db="EMBL/GenBank/DDBJ databases">
        <authorList>
            <person name="Weist P."/>
        </authorList>
    </citation>
    <scope>NUCLEOTIDE SEQUENCE</scope>
</reference>
<accession>A0A9N7UKV9</accession>
<name>A0A9N7UKV9_PLEPL</name>
<protein>
    <submittedName>
        <fullName evidence="2">Uncharacterized protein</fullName>
    </submittedName>
</protein>